<dbReference type="Proteomes" id="UP001596461">
    <property type="component" value="Unassembled WGS sequence"/>
</dbReference>
<organism evidence="1 2">
    <name type="scientific">Halobaculum lipolyticum</name>
    <dbReference type="NCBI Taxonomy" id="3032001"/>
    <lineage>
        <taxon>Archaea</taxon>
        <taxon>Methanobacteriati</taxon>
        <taxon>Methanobacteriota</taxon>
        <taxon>Stenosarchaea group</taxon>
        <taxon>Halobacteria</taxon>
        <taxon>Halobacteriales</taxon>
        <taxon>Haloferacaceae</taxon>
        <taxon>Halobaculum</taxon>
    </lineage>
</organism>
<dbReference type="GeneID" id="81126865"/>
<comment type="caution">
    <text evidence="1">The sequence shown here is derived from an EMBL/GenBank/DDBJ whole genome shotgun (WGS) entry which is preliminary data.</text>
</comment>
<dbReference type="EMBL" id="JBHTAH010000002">
    <property type="protein sequence ID" value="MFC7068617.1"/>
    <property type="molecule type" value="Genomic_DNA"/>
</dbReference>
<sequence length="94" mass="10325">MPRELRVEVLHVIEPGDAGDELVPELRAAAEDRYVLVCRAGGRPSWLDRIAAFLRRDPIEAVTVLADEGATEGEERSLTIAETEHPGVYETVDG</sequence>
<reference evidence="1 2" key="1">
    <citation type="journal article" date="2019" name="Int. J. Syst. Evol. Microbiol.">
        <title>The Global Catalogue of Microorganisms (GCM) 10K type strain sequencing project: providing services to taxonomists for standard genome sequencing and annotation.</title>
        <authorList>
            <consortium name="The Broad Institute Genomics Platform"/>
            <consortium name="The Broad Institute Genome Sequencing Center for Infectious Disease"/>
            <person name="Wu L."/>
            <person name="Ma J."/>
        </authorList>
    </citation>
    <scope>NUCLEOTIDE SEQUENCE [LARGE SCALE GENOMIC DNA]</scope>
    <source>
        <strain evidence="1 2">DT31</strain>
    </source>
</reference>
<evidence type="ECO:0000313" key="2">
    <source>
        <dbReference type="Proteomes" id="UP001596461"/>
    </source>
</evidence>
<keyword evidence="2" id="KW-1185">Reference proteome</keyword>
<dbReference type="Pfam" id="PF24370">
    <property type="entry name" value="DUF7526"/>
    <property type="match status" value="1"/>
</dbReference>
<evidence type="ECO:0000313" key="1">
    <source>
        <dbReference type="EMBL" id="MFC7068617.1"/>
    </source>
</evidence>
<name>A0ABD5W5S6_9EURY</name>
<dbReference type="AlphaFoldDB" id="A0ABD5W5S6"/>
<protein>
    <submittedName>
        <fullName evidence="1">Uncharacterized protein</fullName>
    </submittedName>
</protein>
<accession>A0ABD5W5S6</accession>
<dbReference type="RefSeq" id="WP_284033574.1">
    <property type="nucleotide sequence ID" value="NZ_CP126155.1"/>
</dbReference>
<gene>
    <name evidence="1" type="ORF">ACFQL9_03110</name>
</gene>
<dbReference type="InterPro" id="IPR055948">
    <property type="entry name" value="DUF7526"/>
</dbReference>
<proteinExistence type="predicted"/>